<evidence type="ECO:0000256" key="12">
    <source>
        <dbReference type="RuleBase" id="RU000679"/>
    </source>
</evidence>
<keyword evidence="8 12" id="KW-0406">Ion transport</keyword>
<reference evidence="14" key="1">
    <citation type="submission" date="2020-08" db="EMBL/GenBank/DDBJ databases">
        <title>Multicomponent nature underlies the extraordinary mechanical properties of spider dragline silk.</title>
        <authorList>
            <person name="Kono N."/>
            <person name="Nakamura H."/>
            <person name="Mori M."/>
            <person name="Yoshida Y."/>
            <person name="Ohtoshi R."/>
            <person name="Malay A.D."/>
            <person name="Moran D.A.P."/>
            <person name="Tomita M."/>
            <person name="Numata K."/>
            <person name="Arakawa K."/>
        </authorList>
    </citation>
    <scope>NUCLEOTIDE SEQUENCE</scope>
</reference>
<keyword evidence="4 12" id="KW-0894">Sodium channel</keyword>
<dbReference type="Gene3D" id="1.10.287.770">
    <property type="entry name" value="YojJ-like"/>
    <property type="match status" value="1"/>
</dbReference>
<evidence type="ECO:0000256" key="8">
    <source>
        <dbReference type="ARBA" id="ARBA00023065"/>
    </source>
</evidence>
<evidence type="ECO:0000256" key="3">
    <source>
        <dbReference type="ARBA" id="ARBA00022448"/>
    </source>
</evidence>
<protein>
    <submittedName>
        <fullName evidence="14">Uncharacterized protein</fullName>
    </submittedName>
</protein>
<organism evidence="14 15">
    <name type="scientific">Nephila pilipes</name>
    <name type="common">Giant wood spider</name>
    <name type="synonym">Nephila maculata</name>
    <dbReference type="NCBI Taxonomy" id="299642"/>
    <lineage>
        <taxon>Eukaryota</taxon>
        <taxon>Metazoa</taxon>
        <taxon>Ecdysozoa</taxon>
        <taxon>Arthropoda</taxon>
        <taxon>Chelicerata</taxon>
        <taxon>Arachnida</taxon>
        <taxon>Araneae</taxon>
        <taxon>Araneomorphae</taxon>
        <taxon>Entelegynae</taxon>
        <taxon>Araneoidea</taxon>
        <taxon>Nephilidae</taxon>
        <taxon>Nephila</taxon>
    </lineage>
</organism>
<evidence type="ECO:0000256" key="7">
    <source>
        <dbReference type="ARBA" id="ARBA00023053"/>
    </source>
</evidence>
<evidence type="ECO:0000256" key="11">
    <source>
        <dbReference type="ARBA" id="ARBA00023303"/>
    </source>
</evidence>
<keyword evidence="11 12" id="KW-0407">Ion channel</keyword>
<evidence type="ECO:0000313" key="14">
    <source>
        <dbReference type="EMBL" id="GFS80442.1"/>
    </source>
</evidence>
<proteinExistence type="inferred from homology"/>
<gene>
    <name evidence="14" type="primary">AVEN_77921_1</name>
    <name evidence="14" type="ORF">NPIL_122091</name>
</gene>
<evidence type="ECO:0000313" key="15">
    <source>
        <dbReference type="Proteomes" id="UP000887013"/>
    </source>
</evidence>
<keyword evidence="5 12" id="KW-0812">Transmembrane</keyword>
<evidence type="ECO:0000256" key="13">
    <source>
        <dbReference type="SAM" id="Phobius"/>
    </source>
</evidence>
<keyword evidence="10 12" id="KW-0739">Sodium transport</keyword>
<name>A0A8X6T6T7_NEPPI</name>
<comment type="subcellular location">
    <subcellularLocation>
        <location evidence="1">Membrane</location>
        <topology evidence="1">Multi-pass membrane protein</topology>
    </subcellularLocation>
</comment>
<evidence type="ECO:0000256" key="6">
    <source>
        <dbReference type="ARBA" id="ARBA00022989"/>
    </source>
</evidence>
<keyword evidence="6 13" id="KW-1133">Transmembrane helix</keyword>
<dbReference type="Pfam" id="PF00858">
    <property type="entry name" value="ASC"/>
    <property type="match status" value="1"/>
</dbReference>
<dbReference type="InterPro" id="IPR001873">
    <property type="entry name" value="ENaC"/>
</dbReference>
<keyword evidence="7" id="KW-0915">Sodium</keyword>
<dbReference type="OrthoDB" id="6418666at2759"/>
<dbReference type="GO" id="GO:0016020">
    <property type="term" value="C:membrane"/>
    <property type="evidence" value="ECO:0007669"/>
    <property type="project" value="UniProtKB-SubCell"/>
</dbReference>
<keyword evidence="9 13" id="KW-0472">Membrane</keyword>
<evidence type="ECO:0000256" key="10">
    <source>
        <dbReference type="ARBA" id="ARBA00023201"/>
    </source>
</evidence>
<dbReference type="EMBL" id="BMAW01002804">
    <property type="protein sequence ID" value="GFS80442.1"/>
    <property type="molecule type" value="Genomic_DNA"/>
</dbReference>
<evidence type="ECO:0000256" key="2">
    <source>
        <dbReference type="ARBA" id="ARBA00007193"/>
    </source>
</evidence>
<keyword evidence="15" id="KW-1185">Reference proteome</keyword>
<evidence type="ECO:0000256" key="1">
    <source>
        <dbReference type="ARBA" id="ARBA00004141"/>
    </source>
</evidence>
<evidence type="ECO:0000256" key="5">
    <source>
        <dbReference type="ARBA" id="ARBA00022692"/>
    </source>
</evidence>
<accession>A0A8X6T6T7</accession>
<keyword evidence="3 12" id="KW-0813">Transport</keyword>
<dbReference type="AlphaFoldDB" id="A0A8X6T6T7"/>
<comment type="caution">
    <text evidence="14">The sequence shown here is derived from an EMBL/GenBank/DDBJ whole genome shotgun (WGS) entry which is preliminary data.</text>
</comment>
<dbReference type="Proteomes" id="UP000887013">
    <property type="component" value="Unassembled WGS sequence"/>
</dbReference>
<feature type="transmembrane region" description="Helical" evidence="13">
    <location>
        <begin position="301"/>
        <end position="324"/>
    </location>
</feature>
<evidence type="ECO:0000256" key="4">
    <source>
        <dbReference type="ARBA" id="ARBA00022461"/>
    </source>
</evidence>
<sequence length="346" mass="39650">MFSVVNHLELLSGNIHRSNLGLYSIDNAVIGSYYSDGNWPSFCFTINTLWSRPDTEIQKIKKSEKIQIEFFIDTGTTYTGGNEPLDEVKSPRFNFMSPPEVLMAIHSPYIVASPYITGERFLGGRNYRVKIKADEKHLLPSPYQTNCTEYLPQWKARGRVGPLNPIMAVQECRLNATLEKLGCIPNYVDYPHNKTICKSLYNNQNITHIGENCTDLQMYYNQPCNFLVYLMKNEAKLVPIQKGLNGYSLETQYNCTSELRFTRRCQTANVEVVFDGFEITNMTYNPKFESLELFSVIGGYMGMYLGVSLVVVYDFAEFVILAVYKFSKKQTNVKKLKSQKSIAWKT</sequence>
<evidence type="ECO:0000256" key="9">
    <source>
        <dbReference type="ARBA" id="ARBA00023136"/>
    </source>
</evidence>
<comment type="similarity">
    <text evidence="2 12">Belongs to the amiloride-sensitive sodium channel (TC 1.A.6) family.</text>
</comment>
<dbReference type="GO" id="GO:0005272">
    <property type="term" value="F:sodium channel activity"/>
    <property type="evidence" value="ECO:0007669"/>
    <property type="project" value="UniProtKB-KW"/>
</dbReference>